<organism evidence="1">
    <name type="scientific">bioreactor metagenome</name>
    <dbReference type="NCBI Taxonomy" id="1076179"/>
    <lineage>
        <taxon>unclassified sequences</taxon>
        <taxon>metagenomes</taxon>
        <taxon>ecological metagenomes</taxon>
    </lineage>
</organism>
<gene>
    <name evidence="1" type="ORF">SDC9_212845</name>
</gene>
<name>A0A645JNW6_9ZZZZ</name>
<sequence length="69" mass="7944">MISRFARMYGIKRVKAATKSVLPTIKDGDHVPKKPKTNITNPKRIIKKLKFLYFIFDNKISIFFASASI</sequence>
<dbReference type="EMBL" id="VSSQ01146884">
    <property type="protein sequence ID" value="MPN65066.1"/>
    <property type="molecule type" value="Genomic_DNA"/>
</dbReference>
<accession>A0A645JNW6</accession>
<evidence type="ECO:0000313" key="1">
    <source>
        <dbReference type="EMBL" id="MPN65066.1"/>
    </source>
</evidence>
<comment type="caution">
    <text evidence="1">The sequence shown here is derived from an EMBL/GenBank/DDBJ whole genome shotgun (WGS) entry which is preliminary data.</text>
</comment>
<reference evidence="1" key="1">
    <citation type="submission" date="2019-08" db="EMBL/GenBank/DDBJ databases">
        <authorList>
            <person name="Kucharzyk K."/>
            <person name="Murdoch R.W."/>
            <person name="Higgins S."/>
            <person name="Loffler F."/>
        </authorList>
    </citation>
    <scope>NUCLEOTIDE SEQUENCE</scope>
</reference>
<dbReference type="AlphaFoldDB" id="A0A645JNW6"/>
<protein>
    <submittedName>
        <fullName evidence="1">Uncharacterized protein</fullName>
    </submittedName>
</protein>
<proteinExistence type="predicted"/>